<proteinExistence type="predicted"/>
<dbReference type="AlphaFoldDB" id="A0AAD1WBF3"/>
<evidence type="ECO:0000313" key="1">
    <source>
        <dbReference type="EMBL" id="CAH2296889.1"/>
    </source>
</evidence>
<evidence type="ECO:0000313" key="2">
    <source>
        <dbReference type="Proteomes" id="UP001295444"/>
    </source>
</evidence>
<keyword evidence="2" id="KW-1185">Reference proteome</keyword>
<accession>A0AAD1WBF3</accession>
<feature type="non-terminal residue" evidence="1">
    <location>
        <position position="58"/>
    </location>
</feature>
<protein>
    <submittedName>
        <fullName evidence="1">Uncharacterized protein</fullName>
    </submittedName>
</protein>
<reference evidence="1" key="1">
    <citation type="submission" date="2022-03" db="EMBL/GenBank/DDBJ databases">
        <authorList>
            <person name="Alioto T."/>
            <person name="Alioto T."/>
            <person name="Gomez Garrido J."/>
        </authorList>
    </citation>
    <scope>NUCLEOTIDE SEQUENCE</scope>
</reference>
<gene>
    <name evidence="1" type="ORF">PECUL_23A041416</name>
</gene>
<dbReference type="Proteomes" id="UP001295444">
    <property type="component" value="Chromosome 05"/>
</dbReference>
<name>A0AAD1WBF3_PELCU</name>
<feature type="non-terminal residue" evidence="1">
    <location>
        <position position="1"/>
    </location>
</feature>
<organism evidence="1 2">
    <name type="scientific">Pelobates cultripes</name>
    <name type="common">Western spadefoot toad</name>
    <dbReference type="NCBI Taxonomy" id="61616"/>
    <lineage>
        <taxon>Eukaryota</taxon>
        <taxon>Metazoa</taxon>
        <taxon>Chordata</taxon>
        <taxon>Craniata</taxon>
        <taxon>Vertebrata</taxon>
        <taxon>Euteleostomi</taxon>
        <taxon>Amphibia</taxon>
        <taxon>Batrachia</taxon>
        <taxon>Anura</taxon>
        <taxon>Pelobatoidea</taxon>
        <taxon>Pelobatidae</taxon>
        <taxon>Pelobates</taxon>
    </lineage>
</organism>
<sequence>FESDTLHAVRRPSMKFKETLCHQSMLTQLLLPSSGALYGVSPLCGRVRMEFVVAPQDS</sequence>
<dbReference type="EMBL" id="OW240916">
    <property type="protein sequence ID" value="CAH2296889.1"/>
    <property type="molecule type" value="Genomic_DNA"/>
</dbReference>